<dbReference type="RefSeq" id="WP_092085089.1">
    <property type="nucleotide sequence ID" value="NZ_FNEL01000017.1"/>
</dbReference>
<name>A0A1G8L6E4_9LACT</name>
<dbReference type="InterPro" id="IPR003784">
    <property type="entry name" value="BioY"/>
</dbReference>
<comment type="subcellular location">
    <subcellularLocation>
        <location evidence="2">Cell membrane</location>
        <topology evidence="2">Multi-pass membrane protein</topology>
    </subcellularLocation>
</comment>
<sequence>MNFTKEQLTRIPLLIACLIILSWLVIPLGPIPFTMQVFGVFLIALWRPVKEVFWTFTLYTLLGLIGLPIFAGGSGGIQSLLSPSFGFVIGFIISGTLIAILKQKGFHLLVAGSIGLIVLYIIGLIYMLCILQWVLHAPMSVIQGLKVAVLPFILPDAVKLLLAYVIVKRLNQLEL</sequence>
<dbReference type="Gene3D" id="1.10.1760.20">
    <property type="match status" value="1"/>
</dbReference>
<feature type="transmembrane region" description="Helical" evidence="3">
    <location>
        <begin position="52"/>
        <end position="71"/>
    </location>
</feature>
<comment type="caution">
    <text evidence="4">The sequence shown here is derived from an EMBL/GenBank/DDBJ whole genome shotgun (WGS) entry which is preliminary data.</text>
</comment>
<keyword evidence="3" id="KW-0812">Transmembrane</keyword>
<feature type="transmembrane region" description="Helical" evidence="3">
    <location>
        <begin position="12"/>
        <end position="45"/>
    </location>
</feature>
<dbReference type="AlphaFoldDB" id="A0A1G8L6E4"/>
<evidence type="ECO:0000313" key="4">
    <source>
        <dbReference type="EMBL" id="PMC58511.1"/>
    </source>
</evidence>
<dbReference type="Proteomes" id="UP000235682">
    <property type="component" value="Unassembled WGS sequence"/>
</dbReference>
<keyword evidence="2 3" id="KW-0472">Membrane</keyword>
<reference evidence="4 5" key="1">
    <citation type="submission" date="2017-09" db="EMBL/GenBank/DDBJ databases">
        <title>Bacterial strain isolated from the female urinary microbiota.</title>
        <authorList>
            <person name="Thomas-White K."/>
            <person name="Kumar N."/>
            <person name="Forster S."/>
            <person name="Putonti C."/>
            <person name="Lawley T."/>
            <person name="Wolfe A.J."/>
        </authorList>
    </citation>
    <scope>NUCLEOTIDE SEQUENCE [LARGE SCALE GENOMIC DNA]</scope>
    <source>
        <strain evidence="4 5">UMB0852</strain>
    </source>
</reference>
<dbReference type="Pfam" id="PF02632">
    <property type="entry name" value="BioY"/>
    <property type="match status" value="1"/>
</dbReference>
<gene>
    <name evidence="4" type="ORF">CJ205_04010</name>
</gene>
<feature type="transmembrane region" description="Helical" evidence="3">
    <location>
        <begin position="83"/>
        <end position="101"/>
    </location>
</feature>
<feature type="transmembrane region" description="Helical" evidence="3">
    <location>
        <begin position="147"/>
        <end position="167"/>
    </location>
</feature>
<keyword evidence="2" id="KW-1003">Cell membrane</keyword>
<keyword evidence="5" id="KW-1185">Reference proteome</keyword>
<comment type="similarity">
    <text evidence="1 2">Belongs to the BioY family.</text>
</comment>
<proteinExistence type="inferred from homology"/>
<keyword evidence="3" id="KW-1133">Transmembrane helix</keyword>
<evidence type="ECO:0000256" key="2">
    <source>
        <dbReference type="PIRNR" id="PIRNR016661"/>
    </source>
</evidence>
<dbReference type="STRING" id="84521.SAMN04487994_101724"/>
<feature type="transmembrane region" description="Helical" evidence="3">
    <location>
        <begin position="108"/>
        <end position="135"/>
    </location>
</feature>
<evidence type="ECO:0000256" key="1">
    <source>
        <dbReference type="ARBA" id="ARBA00010692"/>
    </source>
</evidence>
<evidence type="ECO:0000313" key="5">
    <source>
        <dbReference type="Proteomes" id="UP000235682"/>
    </source>
</evidence>
<evidence type="ECO:0000256" key="3">
    <source>
        <dbReference type="SAM" id="Phobius"/>
    </source>
</evidence>
<dbReference type="PANTHER" id="PTHR34295:SF1">
    <property type="entry name" value="BIOTIN TRANSPORTER BIOY"/>
    <property type="match status" value="1"/>
</dbReference>
<accession>A0A1G8L6E4</accession>
<dbReference type="EMBL" id="PNHE01000012">
    <property type="protein sequence ID" value="PMC58511.1"/>
    <property type="molecule type" value="Genomic_DNA"/>
</dbReference>
<keyword evidence="2" id="KW-0813">Transport</keyword>
<dbReference type="GO" id="GO:0005886">
    <property type="term" value="C:plasma membrane"/>
    <property type="evidence" value="ECO:0007669"/>
    <property type="project" value="UniProtKB-SubCell"/>
</dbReference>
<dbReference type="GO" id="GO:0015225">
    <property type="term" value="F:biotin transmembrane transporter activity"/>
    <property type="evidence" value="ECO:0007669"/>
    <property type="project" value="UniProtKB-UniRule"/>
</dbReference>
<dbReference type="PANTHER" id="PTHR34295">
    <property type="entry name" value="BIOTIN TRANSPORTER BIOY"/>
    <property type="match status" value="1"/>
</dbReference>
<protein>
    <recommendedName>
        <fullName evidence="2">Biotin transporter</fullName>
    </recommendedName>
</protein>
<dbReference type="OrthoDB" id="9803495at2"/>
<dbReference type="PIRSF" id="PIRSF016661">
    <property type="entry name" value="BioY"/>
    <property type="match status" value="1"/>
</dbReference>
<organism evidence="4 5">
    <name type="scientific">Dolosicoccus paucivorans</name>
    <dbReference type="NCBI Taxonomy" id="84521"/>
    <lineage>
        <taxon>Bacteria</taxon>
        <taxon>Bacillati</taxon>
        <taxon>Bacillota</taxon>
        <taxon>Bacilli</taxon>
        <taxon>Lactobacillales</taxon>
        <taxon>Aerococcaceae</taxon>
        <taxon>Dolosicoccus</taxon>
    </lineage>
</organism>